<feature type="transmembrane region" description="Helical" evidence="1">
    <location>
        <begin position="38"/>
        <end position="56"/>
    </location>
</feature>
<keyword evidence="1" id="KW-0812">Transmembrane</keyword>
<proteinExistence type="predicted"/>
<feature type="transmembrane region" description="Helical" evidence="1">
    <location>
        <begin position="12"/>
        <end position="31"/>
    </location>
</feature>
<comment type="caution">
    <text evidence="2">The sequence shown here is derived from an EMBL/GenBank/DDBJ whole genome shotgun (WGS) entry which is preliminary data.</text>
</comment>
<feature type="transmembrane region" description="Helical" evidence="1">
    <location>
        <begin position="103"/>
        <end position="123"/>
    </location>
</feature>
<evidence type="ECO:0000256" key="1">
    <source>
        <dbReference type="SAM" id="Phobius"/>
    </source>
</evidence>
<keyword evidence="1" id="KW-1133">Transmembrane helix</keyword>
<sequence>MDSMLSDVVWTMARLATLVGLPALIAWTLVARPSWREPFRLASLALVPCLITLWFMHDGGLGNGLNRLAYYMTTAGFFAVYAGLAAITWLIQHIKKQRAQASLRALCLGALALLAWITGAVAFESLG</sequence>
<reference evidence="2" key="1">
    <citation type="submission" date="2017-10" db="EMBL/GenBank/DDBJ databases">
        <title>Chryseobacterium sp. B5 is a hydrocarbonoclastic and plant growth promoting bacterium.</title>
        <authorList>
            <person name="Thijs S."/>
            <person name="Gkorezis P."/>
            <person name="Van Hamme J."/>
        </authorList>
    </citation>
    <scope>NUCLEOTIDE SEQUENCE</scope>
    <source>
        <strain evidence="2">B5</strain>
    </source>
</reference>
<dbReference type="AlphaFoldDB" id="A0A2G7TBG4"/>
<organism evidence="2">
    <name type="scientific">Chryseobacterium sp. B5</name>
    <dbReference type="NCBI Taxonomy" id="2050562"/>
    <lineage>
        <taxon>Bacteria</taxon>
        <taxon>Pseudomonadati</taxon>
        <taxon>Bacteroidota</taxon>
        <taxon>Flavobacteriia</taxon>
        <taxon>Flavobacteriales</taxon>
        <taxon>Weeksellaceae</taxon>
        <taxon>Chryseobacterium group</taxon>
        <taxon>Chryseobacterium</taxon>
    </lineage>
</organism>
<name>A0A2G7TBG4_9FLAO</name>
<dbReference type="EMBL" id="PEKC01000005">
    <property type="protein sequence ID" value="PII37238.1"/>
    <property type="molecule type" value="Genomic_DNA"/>
</dbReference>
<protein>
    <submittedName>
        <fullName evidence="2">Uncharacterized protein</fullName>
    </submittedName>
</protein>
<evidence type="ECO:0000313" key="2">
    <source>
        <dbReference type="EMBL" id="PII37238.1"/>
    </source>
</evidence>
<accession>A0A2G7TBG4</accession>
<gene>
    <name evidence="2" type="ORF">CTI11_02620</name>
</gene>
<keyword evidence="1" id="KW-0472">Membrane</keyword>
<feature type="transmembrane region" description="Helical" evidence="1">
    <location>
        <begin position="68"/>
        <end position="91"/>
    </location>
</feature>